<reference evidence="1 2" key="1">
    <citation type="submission" date="2019-10" db="EMBL/GenBank/DDBJ databases">
        <authorList>
            <person name="Palmer J.M."/>
        </authorList>
    </citation>
    <scope>NUCLEOTIDE SEQUENCE [LARGE SCALE GENOMIC DNA]</scope>
    <source>
        <strain evidence="1 2">TWF696</strain>
    </source>
</reference>
<proteinExistence type="predicted"/>
<keyword evidence="2" id="KW-1185">Reference proteome</keyword>
<organism evidence="1 2">
    <name type="scientific">Orbilia brochopaga</name>
    <dbReference type="NCBI Taxonomy" id="3140254"/>
    <lineage>
        <taxon>Eukaryota</taxon>
        <taxon>Fungi</taxon>
        <taxon>Dikarya</taxon>
        <taxon>Ascomycota</taxon>
        <taxon>Pezizomycotina</taxon>
        <taxon>Orbiliomycetes</taxon>
        <taxon>Orbiliales</taxon>
        <taxon>Orbiliaceae</taxon>
        <taxon>Orbilia</taxon>
    </lineage>
</organism>
<dbReference type="AlphaFoldDB" id="A0AAV9V7M5"/>
<evidence type="ECO:0000313" key="1">
    <source>
        <dbReference type="EMBL" id="KAK6355589.1"/>
    </source>
</evidence>
<accession>A0AAV9V7M5</accession>
<name>A0AAV9V7M5_9PEZI</name>
<comment type="caution">
    <text evidence="1">The sequence shown here is derived from an EMBL/GenBank/DDBJ whole genome shotgun (WGS) entry which is preliminary data.</text>
</comment>
<gene>
    <name evidence="1" type="ORF">TWF696_004689</name>
</gene>
<dbReference type="EMBL" id="JAVHNQ010000002">
    <property type="protein sequence ID" value="KAK6355589.1"/>
    <property type="molecule type" value="Genomic_DNA"/>
</dbReference>
<protein>
    <submittedName>
        <fullName evidence="1">Uncharacterized protein</fullName>
    </submittedName>
</protein>
<sequence>MVVGEMLEVGKIHLPPDRPFYDAMETEPMVPHAVEDILELTLFEFPHKARAAFLMHTKWHNRRIVVNRVGSAFPPDALVKRVEGVNDNLPVLRSTSKAVVDQLHLCCGRQDLGTLCSE</sequence>
<evidence type="ECO:0000313" key="2">
    <source>
        <dbReference type="Proteomes" id="UP001375240"/>
    </source>
</evidence>
<dbReference type="Proteomes" id="UP001375240">
    <property type="component" value="Unassembled WGS sequence"/>
</dbReference>